<dbReference type="PROSITE" id="PS51401">
    <property type="entry name" value="CHORD"/>
    <property type="match status" value="2"/>
</dbReference>
<evidence type="ECO:0000256" key="3">
    <source>
        <dbReference type="ARBA" id="ARBA00022833"/>
    </source>
</evidence>
<proteinExistence type="predicted"/>
<dbReference type="PANTHER" id="PTHR47895">
    <property type="entry name" value="CYSTEINE AND HISTIDINE-RICH DOMAIN-CONTAINING PROTEIN RAR1"/>
    <property type="match status" value="1"/>
</dbReference>
<keyword evidence="2" id="KW-0677">Repeat</keyword>
<evidence type="ECO:0000256" key="2">
    <source>
        <dbReference type="ARBA" id="ARBA00022737"/>
    </source>
</evidence>
<protein>
    <recommendedName>
        <fullName evidence="4">CHORD domain-containing protein</fullName>
    </recommendedName>
</protein>
<dbReference type="AlphaFoldDB" id="A0A8T2SVW4"/>
<sequence>MAVRCQRIGCNSTFTDESNTEDSCRYHPGPLFHDGGKEWKCCKQRSHDFSLFMDIPGCTTGKHTSEKPQPLFTSSAKKPTITPIGSINTTTVTREACPRCRQGFFCSDHGSQPTVKSIPQLYMQTPSISNAVKKSEPEEIGNERPRVADFNAKQTCKNCKKTFTESVNHDTACLYHPGPPIFHDRSRGWSCCNIHVKEFDEFLEIPPCTKGWHCGS</sequence>
<evidence type="ECO:0000256" key="1">
    <source>
        <dbReference type="ARBA" id="ARBA00022723"/>
    </source>
</evidence>
<dbReference type="GO" id="GO:0046872">
    <property type="term" value="F:metal ion binding"/>
    <property type="evidence" value="ECO:0007669"/>
    <property type="project" value="UniProtKB-KW"/>
</dbReference>
<dbReference type="OMA" id="PEGSCTY"/>
<dbReference type="OrthoDB" id="10261079at2759"/>
<accession>A0A8T2SVW4</accession>
<comment type="caution">
    <text evidence="5">The sequence shown here is derived from an EMBL/GenBank/DDBJ whole genome shotgun (WGS) entry which is preliminary data.</text>
</comment>
<organism evidence="5 6">
    <name type="scientific">Ceratopteris richardii</name>
    <name type="common">Triangle waterfern</name>
    <dbReference type="NCBI Taxonomy" id="49495"/>
    <lineage>
        <taxon>Eukaryota</taxon>
        <taxon>Viridiplantae</taxon>
        <taxon>Streptophyta</taxon>
        <taxon>Embryophyta</taxon>
        <taxon>Tracheophyta</taxon>
        <taxon>Polypodiopsida</taxon>
        <taxon>Polypodiidae</taxon>
        <taxon>Polypodiales</taxon>
        <taxon>Pteridineae</taxon>
        <taxon>Pteridaceae</taxon>
        <taxon>Parkerioideae</taxon>
        <taxon>Ceratopteris</taxon>
    </lineage>
</organism>
<dbReference type="InterPro" id="IPR043316">
    <property type="entry name" value="RAR1"/>
</dbReference>
<dbReference type="EMBL" id="CM035422">
    <property type="protein sequence ID" value="KAH7372687.1"/>
    <property type="molecule type" value="Genomic_DNA"/>
</dbReference>
<dbReference type="InterPro" id="IPR007051">
    <property type="entry name" value="CHORD_dom"/>
</dbReference>
<keyword evidence="3" id="KW-0862">Zinc</keyword>
<keyword evidence="1" id="KW-0479">Metal-binding</keyword>
<dbReference type="PANTHER" id="PTHR47895:SF2">
    <property type="entry name" value="CYSTEINE AND HISTIDINE-RICH DOMAIN-CONTAINING PROTEIN RAR1"/>
    <property type="match status" value="1"/>
</dbReference>
<dbReference type="EMBL" id="CM035422">
    <property type="protein sequence ID" value="KAH7372688.1"/>
    <property type="molecule type" value="Genomic_DNA"/>
</dbReference>
<dbReference type="Gene3D" id="4.10.1130.20">
    <property type="match status" value="2"/>
</dbReference>
<dbReference type="EMBL" id="CM035422">
    <property type="protein sequence ID" value="KAH7372686.1"/>
    <property type="molecule type" value="Genomic_DNA"/>
</dbReference>
<evidence type="ECO:0000313" key="5">
    <source>
        <dbReference type="EMBL" id="KAH7372687.1"/>
    </source>
</evidence>
<evidence type="ECO:0000313" key="6">
    <source>
        <dbReference type="Proteomes" id="UP000825935"/>
    </source>
</evidence>
<evidence type="ECO:0000259" key="4">
    <source>
        <dbReference type="PROSITE" id="PS51401"/>
    </source>
</evidence>
<dbReference type="FunFam" id="4.10.1130.20:FF:000003">
    <property type="entry name" value="Cysteine and histidine-rich domain-containing protein RAR1"/>
    <property type="match status" value="1"/>
</dbReference>
<dbReference type="Pfam" id="PF04968">
    <property type="entry name" value="CHORD"/>
    <property type="match status" value="2"/>
</dbReference>
<feature type="domain" description="CHORD" evidence="4">
    <location>
        <begin position="154"/>
        <end position="213"/>
    </location>
</feature>
<reference evidence="5" key="1">
    <citation type="submission" date="2021-08" db="EMBL/GenBank/DDBJ databases">
        <title>WGS assembly of Ceratopteris richardii.</title>
        <authorList>
            <person name="Marchant D.B."/>
            <person name="Chen G."/>
            <person name="Jenkins J."/>
            <person name="Shu S."/>
            <person name="Leebens-Mack J."/>
            <person name="Grimwood J."/>
            <person name="Schmutz J."/>
            <person name="Soltis P."/>
            <person name="Soltis D."/>
            <person name="Chen Z.-H."/>
        </authorList>
    </citation>
    <scope>NUCLEOTIDE SEQUENCE</scope>
    <source>
        <strain evidence="5">Whitten #5841</strain>
        <tissue evidence="5">Leaf</tissue>
    </source>
</reference>
<keyword evidence="6" id="KW-1185">Reference proteome</keyword>
<name>A0A8T2SVW4_CERRI</name>
<gene>
    <name evidence="5" type="ORF">KP509_17G016600</name>
</gene>
<dbReference type="Proteomes" id="UP000825935">
    <property type="component" value="Chromosome 17"/>
</dbReference>
<feature type="domain" description="CHORD" evidence="4">
    <location>
        <begin position="5"/>
        <end position="63"/>
    </location>
</feature>